<dbReference type="EMBL" id="JALN02000001">
    <property type="protein sequence ID" value="KDE98706.1"/>
    <property type="molecule type" value="Genomic_DNA"/>
</dbReference>
<feature type="chain" id="PRO_5001623391" description="GPI inositol-deacylase PGAP1-like alpha/beta domain-containing protein" evidence="1">
    <location>
        <begin position="22"/>
        <end position="341"/>
    </location>
</feature>
<evidence type="ECO:0000256" key="1">
    <source>
        <dbReference type="SAM" id="SignalP"/>
    </source>
</evidence>
<sequence>MRRILALAAAVLLAGCSPSGGDTRPPARAVVLVSGLASTAPYTAPDAACAIGLPAGTDHTSLREHLLGKGYSVFTAPAMVGSGQVHDTTGYGAFASCPAPLPASMTLDSTGSIDLAGEHLARFIDWLHTEKQIDEVDLVGHSMGGLFARAAIRTLKAGQSAVTVRSLTTIGTPWQGSYLANFVEGTVTSGDCAGDQFCESQMNGYARDIAAVHVSGSARELGQSYLMGPKGWNTFQAGVLDTVPVTLIGGDRFDRAGGPPAVWPNDGVVELRSALGRDIDAAVLPHRRCRVVDDTHSDYVSMIAQLPRDTALTWDPRVLDTVTEAIAGAATALDGPDRQGC</sequence>
<dbReference type="InterPro" id="IPR012908">
    <property type="entry name" value="PGAP1-ab_dom-like"/>
</dbReference>
<dbReference type="AlphaFoldDB" id="A0A064CGA3"/>
<reference evidence="3" key="1">
    <citation type="submission" date="2014-05" db="EMBL/GenBank/DDBJ databases">
        <title>Genome sequence of Mycobacterium aromaticivorans strain JS19b1T (= DSM 45407T).</title>
        <authorList>
            <person name="Kwak Y."/>
            <person name="Park G.-S."/>
            <person name="Li Q.X."/>
            <person name="Lee S.-E."/>
            <person name="Shin J.-H."/>
        </authorList>
    </citation>
    <scope>NUCLEOTIDE SEQUENCE [LARGE SCALE GENOMIC DNA]</scope>
    <source>
        <strain evidence="3">JS19b1</strain>
    </source>
</reference>
<dbReference type="GO" id="GO:0016788">
    <property type="term" value="F:hydrolase activity, acting on ester bonds"/>
    <property type="evidence" value="ECO:0007669"/>
    <property type="project" value="InterPro"/>
</dbReference>
<name>A0A064CGA3_9MYCO</name>
<dbReference type="eggNOG" id="COG1075">
    <property type="taxonomic scope" value="Bacteria"/>
</dbReference>
<gene>
    <name evidence="3" type="ORF">Y900_007045</name>
</gene>
<evidence type="ECO:0000259" key="2">
    <source>
        <dbReference type="Pfam" id="PF07819"/>
    </source>
</evidence>
<accession>A0A064CGA3</accession>
<feature type="domain" description="GPI inositol-deacylase PGAP1-like alpha/beta" evidence="2">
    <location>
        <begin position="129"/>
        <end position="219"/>
    </location>
</feature>
<evidence type="ECO:0000313" key="4">
    <source>
        <dbReference type="Proteomes" id="UP000022835"/>
    </source>
</evidence>
<evidence type="ECO:0000313" key="3">
    <source>
        <dbReference type="EMBL" id="KDE98706.1"/>
    </source>
</evidence>
<dbReference type="InterPro" id="IPR029058">
    <property type="entry name" value="AB_hydrolase_fold"/>
</dbReference>
<protein>
    <recommendedName>
        <fullName evidence="2">GPI inositol-deacylase PGAP1-like alpha/beta domain-containing protein</fullName>
    </recommendedName>
</protein>
<proteinExistence type="predicted"/>
<dbReference type="PANTHER" id="PTHR37946">
    <property type="entry name" value="SLL1969 PROTEIN"/>
    <property type="match status" value="1"/>
</dbReference>
<dbReference type="PANTHER" id="PTHR37946:SF1">
    <property type="entry name" value="SLL1969 PROTEIN"/>
    <property type="match status" value="1"/>
</dbReference>
<dbReference type="SUPFAM" id="SSF53474">
    <property type="entry name" value="alpha/beta-Hydrolases"/>
    <property type="match status" value="1"/>
</dbReference>
<dbReference type="Gene3D" id="3.40.50.1820">
    <property type="entry name" value="alpha/beta hydrolase"/>
    <property type="match status" value="1"/>
</dbReference>
<keyword evidence="1" id="KW-0732">Signal</keyword>
<comment type="caution">
    <text evidence="3">The sequence shown here is derived from an EMBL/GenBank/DDBJ whole genome shotgun (WGS) entry which is preliminary data.</text>
</comment>
<dbReference type="Proteomes" id="UP000022835">
    <property type="component" value="Unassembled WGS sequence"/>
</dbReference>
<dbReference type="RefSeq" id="WP_036340525.1">
    <property type="nucleotide sequence ID" value="NZ_JALN02000001.1"/>
</dbReference>
<dbReference type="STRING" id="1440774.Y900_007045"/>
<keyword evidence="4" id="KW-1185">Reference proteome</keyword>
<feature type="signal peptide" evidence="1">
    <location>
        <begin position="1"/>
        <end position="21"/>
    </location>
</feature>
<dbReference type="Pfam" id="PF07819">
    <property type="entry name" value="PGAP1"/>
    <property type="match status" value="1"/>
</dbReference>
<organism evidence="3 4">
    <name type="scientific">Mycolicibacterium aromaticivorans JS19b1 = JCM 16368</name>
    <dbReference type="NCBI Taxonomy" id="1440774"/>
    <lineage>
        <taxon>Bacteria</taxon>
        <taxon>Bacillati</taxon>
        <taxon>Actinomycetota</taxon>
        <taxon>Actinomycetes</taxon>
        <taxon>Mycobacteriales</taxon>
        <taxon>Mycobacteriaceae</taxon>
        <taxon>Mycolicibacterium</taxon>
    </lineage>
</organism>
<dbReference type="PROSITE" id="PS51257">
    <property type="entry name" value="PROKAR_LIPOPROTEIN"/>
    <property type="match status" value="1"/>
</dbReference>
<dbReference type="OrthoDB" id="8871309at2"/>